<dbReference type="Gene3D" id="1.10.3720.10">
    <property type="entry name" value="MetI-like"/>
    <property type="match status" value="1"/>
</dbReference>
<dbReference type="InterPro" id="IPR050366">
    <property type="entry name" value="BP-dependent_transpt_permease"/>
</dbReference>
<dbReference type="PROSITE" id="PS50928">
    <property type="entry name" value="ABC_TM1"/>
    <property type="match status" value="1"/>
</dbReference>
<evidence type="ECO:0000256" key="5">
    <source>
        <dbReference type="ARBA" id="ARBA00022989"/>
    </source>
</evidence>
<keyword evidence="5 7" id="KW-1133">Transmembrane helix</keyword>
<dbReference type="InterPro" id="IPR035906">
    <property type="entry name" value="MetI-like_sf"/>
</dbReference>
<dbReference type="InterPro" id="IPR014157">
    <property type="entry name" value="Nickel_NikC"/>
</dbReference>
<evidence type="ECO:0000256" key="4">
    <source>
        <dbReference type="ARBA" id="ARBA00022692"/>
    </source>
</evidence>
<dbReference type="PANTHER" id="PTHR43386">
    <property type="entry name" value="OLIGOPEPTIDE TRANSPORT SYSTEM PERMEASE PROTEIN APPC"/>
    <property type="match status" value="1"/>
</dbReference>
<accession>A0A377PWU9</accession>
<evidence type="ECO:0000256" key="6">
    <source>
        <dbReference type="ARBA" id="ARBA00023136"/>
    </source>
</evidence>
<keyword evidence="10" id="KW-1185">Reference proteome</keyword>
<gene>
    <name evidence="9" type="primary">nikCD_2</name>
    <name evidence="9" type="ORF">NCTC12714_01859</name>
</gene>
<evidence type="ECO:0000256" key="7">
    <source>
        <dbReference type="RuleBase" id="RU363032"/>
    </source>
</evidence>
<dbReference type="NCBIfam" id="TIGR02790">
    <property type="entry name" value="nickel_nikC"/>
    <property type="match status" value="1"/>
</dbReference>
<dbReference type="NCBIfam" id="NF007738">
    <property type="entry name" value="PRK10417.1"/>
    <property type="match status" value="1"/>
</dbReference>
<keyword evidence="6 7" id="KW-0472">Membrane</keyword>
<keyword evidence="4 7" id="KW-0812">Transmembrane</keyword>
<feature type="transmembrane region" description="Helical" evidence="7">
    <location>
        <begin position="252"/>
        <end position="276"/>
    </location>
</feature>
<name>A0A377PWU9_9HELI</name>
<comment type="similarity">
    <text evidence="7">Belongs to the binding-protein-dependent transport system permease family.</text>
</comment>
<feature type="transmembrane region" description="Helical" evidence="7">
    <location>
        <begin position="201"/>
        <end position="232"/>
    </location>
</feature>
<feature type="transmembrane region" description="Helical" evidence="7">
    <location>
        <begin position="92"/>
        <end position="116"/>
    </location>
</feature>
<dbReference type="CDD" id="cd06261">
    <property type="entry name" value="TM_PBP2"/>
    <property type="match status" value="1"/>
</dbReference>
<protein>
    <submittedName>
        <fullName evidence="9">Nickel ABC transporter permease protein</fullName>
    </submittedName>
</protein>
<proteinExistence type="inferred from homology"/>
<evidence type="ECO:0000313" key="10">
    <source>
        <dbReference type="Proteomes" id="UP000255139"/>
    </source>
</evidence>
<evidence type="ECO:0000256" key="1">
    <source>
        <dbReference type="ARBA" id="ARBA00004651"/>
    </source>
</evidence>
<dbReference type="PANTHER" id="PTHR43386:SF1">
    <property type="entry name" value="D,D-DIPEPTIDE TRANSPORT SYSTEM PERMEASE PROTEIN DDPC-RELATED"/>
    <property type="match status" value="1"/>
</dbReference>
<evidence type="ECO:0000259" key="8">
    <source>
        <dbReference type="PROSITE" id="PS50928"/>
    </source>
</evidence>
<evidence type="ECO:0000256" key="3">
    <source>
        <dbReference type="ARBA" id="ARBA00022475"/>
    </source>
</evidence>
<keyword evidence="2 7" id="KW-0813">Transport</keyword>
<feature type="domain" description="ABC transmembrane type-1" evidence="8">
    <location>
        <begin position="88"/>
        <end position="277"/>
    </location>
</feature>
<dbReference type="AlphaFoldDB" id="A0A377PWU9"/>
<dbReference type="InterPro" id="IPR000515">
    <property type="entry name" value="MetI-like"/>
</dbReference>
<dbReference type="EMBL" id="UGJE01000002">
    <property type="protein sequence ID" value="STQ87047.1"/>
    <property type="molecule type" value="Genomic_DNA"/>
</dbReference>
<dbReference type="SUPFAM" id="SSF161098">
    <property type="entry name" value="MetI-like"/>
    <property type="match status" value="1"/>
</dbReference>
<dbReference type="GO" id="GO:0071916">
    <property type="term" value="F:dipeptide transmembrane transporter activity"/>
    <property type="evidence" value="ECO:0007669"/>
    <property type="project" value="TreeGrafter"/>
</dbReference>
<dbReference type="GO" id="GO:0005886">
    <property type="term" value="C:plasma membrane"/>
    <property type="evidence" value="ECO:0007669"/>
    <property type="project" value="UniProtKB-SubCell"/>
</dbReference>
<feature type="transmembrane region" description="Helical" evidence="7">
    <location>
        <begin position="30"/>
        <end position="49"/>
    </location>
</feature>
<organism evidence="9 10">
    <name type="scientific">Helicobacter muridarum</name>
    <dbReference type="NCBI Taxonomy" id="216"/>
    <lineage>
        <taxon>Bacteria</taxon>
        <taxon>Pseudomonadati</taxon>
        <taxon>Campylobacterota</taxon>
        <taxon>Epsilonproteobacteria</taxon>
        <taxon>Campylobacterales</taxon>
        <taxon>Helicobacteraceae</taxon>
        <taxon>Helicobacter</taxon>
    </lineage>
</organism>
<evidence type="ECO:0000256" key="2">
    <source>
        <dbReference type="ARBA" id="ARBA00022448"/>
    </source>
</evidence>
<feature type="transmembrane region" description="Helical" evidence="7">
    <location>
        <begin position="150"/>
        <end position="170"/>
    </location>
</feature>
<evidence type="ECO:0000313" key="9">
    <source>
        <dbReference type="EMBL" id="STQ87047.1"/>
    </source>
</evidence>
<dbReference type="GO" id="GO:0015099">
    <property type="term" value="F:nickel cation transmembrane transporter activity"/>
    <property type="evidence" value="ECO:0007669"/>
    <property type="project" value="InterPro"/>
</dbReference>
<sequence>MKNATNSQTMQGQLELDNLNYKRFPLLGKIALIGIFTFLAMIIIAPYFLSYTPDFQDLDSKFAPPSSSHIFGTDYLGRDIFTRLIYGARISLFSAFFTLAIILFLGISIGGICGFMGGVVDRVIMRVCDIFLSMPTIALSLFLIGVLGSGLGNIIIAIALTHWAWYARIVRSIVLHLKNKEFVLLSQTFGLNKWQNFRRNILIPIFSQCIVLATMDIGHIILHIAGLSFLGLGVQPPEAEWGVMLSDCKDYIWSNPSLVIYPGAALFITIALFNLLGDSLRDYFDVDLESLH</sequence>
<dbReference type="Proteomes" id="UP000255139">
    <property type="component" value="Unassembled WGS sequence"/>
</dbReference>
<keyword evidence="3" id="KW-1003">Cell membrane</keyword>
<reference evidence="9 10" key="1">
    <citation type="submission" date="2018-06" db="EMBL/GenBank/DDBJ databases">
        <authorList>
            <consortium name="Pathogen Informatics"/>
            <person name="Doyle S."/>
        </authorList>
    </citation>
    <scope>NUCLEOTIDE SEQUENCE [LARGE SCALE GENOMIC DNA]</scope>
    <source>
        <strain evidence="9 10">NCTC12714</strain>
    </source>
</reference>
<dbReference type="RefSeq" id="WP_233708890.1">
    <property type="nucleotide sequence ID" value="NZ_FZML01000027.1"/>
</dbReference>
<comment type="subcellular location">
    <subcellularLocation>
        <location evidence="1 7">Cell membrane</location>
        <topology evidence="1 7">Multi-pass membrane protein</topology>
    </subcellularLocation>
</comment>
<dbReference type="Pfam" id="PF00528">
    <property type="entry name" value="BPD_transp_1"/>
    <property type="match status" value="1"/>
</dbReference>